<accession>A0A085ZXI4</accession>
<protein>
    <submittedName>
        <fullName evidence="1">Uncharacterized protein</fullName>
    </submittedName>
</protein>
<organism evidence="1 2">
    <name type="scientific">Chryseobacterium luteum</name>
    <dbReference type="NCBI Taxonomy" id="421531"/>
    <lineage>
        <taxon>Bacteria</taxon>
        <taxon>Pseudomonadati</taxon>
        <taxon>Bacteroidota</taxon>
        <taxon>Flavobacteriia</taxon>
        <taxon>Flavobacteriales</taxon>
        <taxon>Weeksellaceae</taxon>
        <taxon>Chryseobacterium group</taxon>
        <taxon>Chryseobacterium</taxon>
    </lineage>
</organism>
<sequence>MDFKTIKIESIVNSNEKTLYGFLVESYDENLGVKSIISYLENKKIEILSNKKTYKTNIQKVDGYRSKTNFTVLNIFITFNDDFKGLIKIGDTINII</sequence>
<reference evidence="1 2" key="1">
    <citation type="submission" date="2014-07" db="EMBL/GenBank/DDBJ databases">
        <title>Genome of Chryseobacterium luteum DSM 18605.</title>
        <authorList>
            <person name="Stropko S.J."/>
            <person name="Pipes S.E."/>
            <person name="Newman J.D."/>
        </authorList>
    </citation>
    <scope>NUCLEOTIDE SEQUENCE [LARGE SCALE GENOMIC DNA]</scope>
    <source>
        <strain evidence="1 2">DSM 18605</strain>
    </source>
</reference>
<dbReference type="Proteomes" id="UP000028703">
    <property type="component" value="Unassembled WGS sequence"/>
</dbReference>
<dbReference type="STRING" id="421531.IX38_01120"/>
<dbReference type="AlphaFoldDB" id="A0A085ZXI4"/>
<evidence type="ECO:0000313" key="2">
    <source>
        <dbReference type="Proteomes" id="UP000028703"/>
    </source>
</evidence>
<comment type="caution">
    <text evidence="1">The sequence shown here is derived from an EMBL/GenBank/DDBJ whole genome shotgun (WGS) entry which is preliminary data.</text>
</comment>
<proteinExistence type="predicted"/>
<dbReference type="RefSeq" id="WP_034701009.1">
    <property type="nucleotide sequence ID" value="NZ_JPRO01000001.1"/>
</dbReference>
<gene>
    <name evidence="1" type="ORF">IX38_01120</name>
</gene>
<keyword evidence="2" id="KW-1185">Reference proteome</keyword>
<name>A0A085ZXI4_9FLAO</name>
<evidence type="ECO:0000313" key="1">
    <source>
        <dbReference type="EMBL" id="KFF09148.1"/>
    </source>
</evidence>
<dbReference type="EMBL" id="JPRO01000001">
    <property type="protein sequence ID" value="KFF09148.1"/>
    <property type="molecule type" value="Genomic_DNA"/>
</dbReference>